<evidence type="ECO:0000313" key="3">
    <source>
        <dbReference type="EMBL" id="CAK9081334.1"/>
    </source>
</evidence>
<dbReference type="EMBL" id="CAXAMN010023829">
    <property type="protein sequence ID" value="CAK9081334.1"/>
    <property type="molecule type" value="Genomic_DNA"/>
</dbReference>
<dbReference type="Proteomes" id="UP001642484">
    <property type="component" value="Unassembled WGS sequence"/>
</dbReference>
<feature type="region of interest" description="Disordered" evidence="1">
    <location>
        <begin position="1140"/>
        <end position="1166"/>
    </location>
</feature>
<sequence length="1726" mass="196232">MYLPPAPHSTAVNRPTEAFGKERTGSTDPSILVFGRARYPTVATTATLVAERLLSKGLPAVQGRRCRPRLRCPQAAVHLIFAGWRPSISSLWPTLKRSSVHHLLYFFLADLYGYNSFCFGAELQLRSFPLPVMSEKDGFVSIPTWDGQAKGWRRYTKEVAWFVSSTPVEKRRYAASKLISRLQGPARLLAMSWNRGEFDSPDGTLDLLRKLNSSETLGYEEFAESLLRLWEEKNGVSQSEVNFGLPPIEDSSWDWWYENYDDDEPHPDEPGDPSEPPRDPVASAGEVKTPTKDASASDGAARASAGSSPSHGEPARRAPSVISAGIQAPSTMGVNELSVTDSFIMGVLQGWRLLQAACLNPEETRDILSATQNSLDFEAISRALQTLWDEQLLGHRPSSSSSNPSYGHLNWQSWEEDEWHAPDPWDNEDSWWESQWHEEWQDDHLWPDEEPASSLAIAEEPDEQILEAQKAEQAAEQLALEAKRTWAEAQRLELCTSAEADLGAAQRSGNPSVAKASTGMLDCGATASAAPEVAVQGLIQAILQADKSAQVTIEPYMRPHFRFGNGRWGQALYRATLVSNVSVQPRKFSLFSLPNPEELSVKNIVPILIGMDHLGKTGCQMMVDFMSGYVIDGVDKEPSIYKLKSNAKGHFEYDSTPLWTPSLLTTSPFVLTCNGMAQKGGPMSHPSMQAEQDMVNFIDQLRPKVVNHQMVQRTLSELEPLMHGARPTARICKAMMDKITADVQLETLVKAAIKEKPKATAAKTMVKPKTEGYTSPRMSTSQGSWEMLTPEQHDIETLLTEKEKAQLRVDKNIDSEYDPGDMSVNVDSTHYTSSRTSKQFLNRSTASKPIPQRIAVQVMQMVALMTSTLMSVALDMNLEGRQGLWEIDCSDNSWLTASAQQHGICGRRINYIQGYDIYKQETWERLKSERRRDRPRKLWFSLPCTKWCQWSHVNYNTPEKREVLESHRRRERRMLRWAADFILDTMDDDPNVDVYFEWTFPCSGWTQHPMVFLEHELRKRSIPWESCRIDGCNYGVRDRNNDLFLHKRWLIKTTDELFHKNFRAKVCPKNHQHTLIEGIETSRWAYYPRRMVEAIVRHWKRELVPLRHLKYLTTGSSEADHEDENWMRRKKLLHEPDALPAELVPDDDDPPEQPEEANPLAEVPKKEQDQWMARLRHYHRAAGHPSNRSLQHLFKDAGLPAWKIHMAKNFVCETCQSLKLGGYSSGKVPPASTHSLYKAWQAVGVDASEWLVPNQKVKLRFLLFIDLATKLKSVYVVKQYDFLQMQGETATEVITGFSERWPVDKPKPEILVPDNSKTFKSREMHDFCSSIGIQLAFPAEKGSWAHGVVESAIKDLKMTASAIQIDQPHLNPRVSLMLACAALNSTEYTKGYSAFQWCYGKDYTLADEDLRTFRELENYEDHMSYESLVRARQDAETEMLTQRERRERNELETELFGPEPPPMVNDYEPTSPEDVEEPPEKIPRRLWIWTSATRKDEHGVPLVIGMMGGHVDDFHRIGSPHDEEWAAIKRSIDEAYTWGTAKVGSYRHAGTDIEVTRDRDGDQVITVNQQYYIDMLCDVNIPQDRMRDEEAKLSAAEQMACRGALGSLQWVAVQTQPQLCGRCNILLSELVKYGKMSYAIEIQRMICEVRQHPAQLKFFKLKKAKTWRDISVITFADQARCCGQNSTERDGTARQRWITSPGLSDNPAKWLASCARILEEDSTQCR</sequence>
<comment type="caution">
    <text evidence="3">The sequence shown here is derived from an EMBL/GenBank/DDBJ whole genome shotgun (WGS) entry which is preliminary data.</text>
</comment>
<evidence type="ECO:0000313" key="4">
    <source>
        <dbReference type="Proteomes" id="UP001642484"/>
    </source>
</evidence>
<protein>
    <recommendedName>
        <fullName evidence="2">Integrase catalytic domain-containing protein</fullName>
    </recommendedName>
</protein>
<name>A0ABP0Q2C2_9DINO</name>
<feature type="region of interest" description="Disordered" evidence="1">
    <location>
        <begin position="762"/>
        <end position="785"/>
    </location>
</feature>
<reference evidence="3 4" key="1">
    <citation type="submission" date="2024-02" db="EMBL/GenBank/DDBJ databases">
        <authorList>
            <person name="Chen Y."/>
            <person name="Shah S."/>
            <person name="Dougan E. K."/>
            <person name="Thang M."/>
            <person name="Chan C."/>
        </authorList>
    </citation>
    <scope>NUCLEOTIDE SEQUENCE [LARGE SCALE GENOMIC DNA]</scope>
</reference>
<organism evidence="3 4">
    <name type="scientific">Durusdinium trenchii</name>
    <dbReference type="NCBI Taxonomy" id="1381693"/>
    <lineage>
        <taxon>Eukaryota</taxon>
        <taxon>Sar</taxon>
        <taxon>Alveolata</taxon>
        <taxon>Dinophyceae</taxon>
        <taxon>Suessiales</taxon>
        <taxon>Symbiodiniaceae</taxon>
        <taxon>Durusdinium</taxon>
    </lineage>
</organism>
<feature type="compositionally biased region" description="Acidic residues" evidence="1">
    <location>
        <begin position="1144"/>
        <end position="1155"/>
    </location>
</feature>
<dbReference type="InterPro" id="IPR012337">
    <property type="entry name" value="RNaseH-like_sf"/>
</dbReference>
<dbReference type="InterPro" id="IPR001584">
    <property type="entry name" value="Integrase_cat-core"/>
</dbReference>
<evidence type="ECO:0000256" key="1">
    <source>
        <dbReference type="SAM" id="MobiDB-lite"/>
    </source>
</evidence>
<feature type="region of interest" description="Disordered" evidence="1">
    <location>
        <begin position="1"/>
        <end position="26"/>
    </location>
</feature>
<gene>
    <name evidence="3" type="ORF">CCMP2556_LOCUS39804</name>
</gene>
<feature type="compositionally biased region" description="Basic and acidic residues" evidence="1">
    <location>
        <begin position="1442"/>
        <end position="1451"/>
    </location>
</feature>
<feature type="compositionally biased region" description="Low complexity" evidence="1">
    <location>
        <begin position="293"/>
        <end position="310"/>
    </location>
</feature>
<dbReference type="PROSITE" id="PS50994">
    <property type="entry name" value="INTEGRASE"/>
    <property type="match status" value="1"/>
</dbReference>
<accession>A0ABP0Q2C2</accession>
<feature type="compositionally biased region" description="Acidic residues" evidence="1">
    <location>
        <begin position="259"/>
        <end position="272"/>
    </location>
</feature>
<evidence type="ECO:0000259" key="2">
    <source>
        <dbReference type="PROSITE" id="PS50994"/>
    </source>
</evidence>
<feature type="region of interest" description="Disordered" evidence="1">
    <location>
        <begin position="1442"/>
        <end position="1479"/>
    </location>
</feature>
<keyword evidence="4" id="KW-1185">Reference proteome</keyword>
<proteinExistence type="predicted"/>
<feature type="compositionally biased region" description="Polar residues" evidence="1">
    <location>
        <begin position="772"/>
        <end position="784"/>
    </location>
</feature>
<dbReference type="SUPFAM" id="SSF53098">
    <property type="entry name" value="Ribonuclease H-like"/>
    <property type="match status" value="1"/>
</dbReference>
<feature type="region of interest" description="Disordered" evidence="1">
    <location>
        <begin position="257"/>
        <end position="318"/>
    </location>
</feature>
<dbReference type="InterPro" id="IPR036397">
    <property type="entry name" value="RNaseH_sf"/>
</dbReference>
<feature type="domain" description="Integrase catalytic" evidence="2">
    <location>
        <begin position="1225"/>
        <end position="1384"/>
    </location>
</feature>
<dbReference type="Gene3D" id="3.30.420.10">
    <property type="entry name" value="Ribonuclease H-like superfamily/Ribonuclease H"/>
    <property type="match status" value="1"/>
</dbReference>